<dbReference type="Gene3D" id="1.10.555.10">
    <property type="entry name" value="Rho GTPase activation protein"/>
    <property type="match status" value="1"/>
</dbReference>
<evidence type="ECO:0000259" key="2">
    <source>
        <dbReference type="PROSITE" id="PS50238"/>
    </source>
</evidence>
<dbReference type="SUPFAM" id="SSF48350">
    <property type="entry name" value="GTPase activation domain, GAP"/>
    <property type="match status" value="1"/>
</dbReference>
<accession>A0AAD4N8K3</accession>
<protein>
    <submittedName>
        <fullName evidence="3">RhoGAP domain-containing protein</fullName>
    </submittedName>
</protein>
<dbReference type="GO" id="GO:0051056">
    <property type="term" value="P:regulation of small GTPase mediated signal transduction"/>
    <property type="evidence" value="ECO:0007669"/>
    <property type="project" value="TreeGrafter"/>
</dbReference>
<dbReference type="AlphaFoldDB" id="A0AAD4N8K3"/>
<dbReference type="PANTHER" id="PTHR14963:SF7">
    <property type="entry name" value="RHO GTPASE-ACTIVATING PROTEIN 19"/>
    <property type="match status" value="1"/>
</dbReference>
<dbReference type="EMBL" id="JAKKPZ010000009">
    <property type="protein sequence ID" value="KAI1717279.1"/>
    <property type="molecule type" value="Genomic_DNA"/>
</dbReference>
<evidence type="ECO:0000313" key="3">
    <source>
        <dbReference type="EMBL" id="KAI1717279.1"/>
    </source>
</evidence>
<dbReference type="SMART" id="SM00324">
    <property type="entry name" value="RhoGAP"/>
    <property type="match status" value="1"/>
</dbReference>
<organism evidence="3 4">
    <name type="scientific">Ditylenchus destructor</name>
    <dbReference type="NCBI Taxonomy" id="166010"/>
    <lineage>
        <taxon>Eukaryota</taxon>
        <taxon>Metazoa</taxon>
        <taxon>Ecdysozoa</taxon>
        <taxon>Nematoda</taxon>
        <taxon>Chromadorea</taxon>
        <taxon>Rhabditida</taxon>
        <taxon>Tylenchina</taxon>
        <taxon>Tylenchomorpha</taxon>
        <taxon>Sphaerularioidea</taxon>
        <taxon>Anguinidae</taxon>
        <taxon>Anguininae</taxon>
        <taxon>Ditylenchus</taxon>
    </lineage>
</organism>
<name>A0AAD4N8K3_9BILA</name>
<gene>
    <name evidence="3" type="ORF">DdX_07018</name>
</gene>
<reference evidence="3" key="1">
    <citation type="submission" date="2022-01" db="EMBL/GenBank/DDBJ databases">
        <title>Genome Sequence Resource for Two Populations of Ditylenchus destructor, the Migratory Endoparasitic Phytonematode.</title>
        <authorList>
            <person name="Zhang H."/>
            <person name="Lin R."/>
            <person name="Xie B."/>
        </authorList>
    </citation>
    <scope>NUCLEOTIDE SEQUENCE</scope>
    <source>
        <strain evidence="3">BazhouSP</strain>
    </source>
</reference>
<dbReference type="PANTHER" id="PTHR14963">
    <property type="entry name" value="RHO GTPASE ACTIVATING PROTEIN 18,19-RELATED"/>
    <property type="match status" value="1"/>
</dbReference>
<comment type="caution">
    <text evidence="3">The sequence shown here is derived from an EMBL/GenBank/DDBJ whole genome shotgun (WGS) entry which is preliminary data.</text>
</comment>
<sequence length="340" mass="38247">MNAFTTSAAALLSRYTNNLLKDQCEEALSGKIRGEESTSSFLFHSAIQIMDSFKKDDFLCVGLHRINGSVVAQQKAMEILEHALGSELKIMMIHDLNAEDKAGCLRMVLRKLPDTLFPRCQRDALLDIAESVGISESGDEIALKALKILVYFIPEAPQRCLKKLLGHLNQIATMSDINKMGIENLGIMFTSTIFPVLEANDSMEDIKADLTLLSKLFPIVLNYSHNLLFCLPDELIDTFCETSKLETSISQENSFKGCATPIRAFEEPEVVMLESCSRRSTPTKQTTDLESAKLMADIYNMPEGPRKVQLLKRIKRQQRQQLGLPKKQSVLRKVFRPMQK</sequence>
<keyword evidence="4" id="KW-1185">Reference proteome</keyword>
<dbReference type="Proteomes" id="UP001201812">
    <property type="component" value="Unassembled WGS sequence"/>
</dbReference>
<evidence type="ECO:0000313" key="4">
    <source>
        <dbReference type="Proteomes" id="UP001201812"/>
    </source>
</evidence>
<dbReference type="InterPro" id="IPR008936">
    <property type="entry name" value="Rho_GTPase_activation_prot"/>
</dbReference>
<dbReference type="GO" id="GO:0005096">
    <property type="term" value="F:GTPase activator activity"/>
    <property type="evidence" value="ECO:0007669"/>
    <property type="project" value="UniProtKB-KW"/>
</dbReference>
<dbReference type="GO" id="GO:0005737">
    <property type="term" value="C:cytoplasm"/>
    <property type="evidence" value="ECO:0007669"/>
    <property type="project" value="TreeGrafter"/>
</dbReference>
<dbReference type="InterPro" id="IPR000198">
    <property type="entry name" value="RhoGAP_dom"/>
</dbReference>
<dbReference type="GO" id="GO:0007165">
    <property type="term" value="P:signal transduction"/>
    <property type="evidence" value="ECO:0007669"/>
    <property type="project" value="InterPro"/>
</dbReference>
<keyword evidence="1" id="KW-0343">GTPase activation</keyword>
<feature type="domain" description="Rho-GAP" evidence="2">
    <location>
        <begin position="26"/>
        <end position="228"/>
    </location>
</feature>
<dbReference type="CDD" id="cd00159">
    <property type="entry name" value="RhoGAP"/>
    <property type="match status" value="1"/>
</dbReference>
<dbReference type="PROSITE" id="PS50238">
    <property type="entry name" value="RHOGAP"/>
    <property type="match status" value="1"/>
</dbReference>
<proteinExistence type="predicted"/>
<dbReference type="Pfam" id="PF00620">
    <property type="entry name" value="RhoGAP"/>
    <property type="match status" value="1"/>
</dbReference>
<evidence type="ECO:0000256" key="1">
    <source>
        <dbReference type="ARBA" id="ARBA00022468"/>
    </source>
</evidence>